<dbReference type="EMBL" id="CM007383">
    <property type="protein sequence ID" value="ONK73846.1"/>
    <property type="molecule type" value="Genomic_DNA"/>
</dbReference>
<dbReference type="Gramene" id="ONK73846">
    <property type="protein sequence ID" value="ONK73846"/>
    <property type="gene ID" value="A4U43_C03F180"/>
</dbReference>
<evidence type="ECO:0000313" key="3">
    <source>
        <dbReference type="Proteomes" id="UP000243459"/>
    </source>
</evidence>
<name>A0A5P1F628_ASPOF</name>
<sequence>MAEDVAWLESLGRDRGGALDVEGDSNRRPLVIEVAPSPGETRDRRRYLADFVDAGFAGESSPSPGPSRRPGKEPLVSVNEVDGTDESSPGPGGDAGEGSLKEMSSNDFNKLFKLVRPNGLH</sequence>
<proteinExistence type="predicted"/>
<evidence type="ECO:0000256" key="1">
    <source>
        <dbReference type="SAM" id="MobiDB-lite"/>
    </source>
</evidence>
<evidence type="ECO:0000313" key="2">
    <source>
        <dbReference type="EMBL" id="ONK73846.1"/>
    </source>
</evidence>
<protein>
    <submittedName>
        <fullName evidence="2">Uncharacterized protein</fullName>
    </submittedName>
</protein>
<accession>A0A5P1F628</accession>
<feature type="region of interest" description="Disordered" evidence="1">
    <location>
        <begin position="1"/>
        <end position="107"/>
    </location>
</feature>
<gene>
    <name evidence="2" type="ORF">A4U43_C03F180</name>
</gene>
<reference evidence="3" key="1">
    <citation type="journal article" date="2017" name="Nat. Commun.">
        <title>The asparagus genome sheds light on the origin and evolution of a young Y chromosome.</title>
        <authorList>
            <person name="Harkess A."/>
            <person name="Zhou J."/>
            <person name="Xu C."/>
            <person name="Bowers J.E."/>
            <person name="Van der Hulst R."/>
            <person name="Ayyampalayam S."/>
            <person name="Mercati F."/>
            <person name="Riccardi P."/>
            <person name="McKain M.R."/>
            <person name="Kakrana A."/>
            <person name="Tang H."/>
            <person name="Ray J."/>
            <person name="Groenendijk J."/>
            <person name="Arikit S."/>
            <person name="Mathioni S.M."/>
            <person name="Nakano M."/>
            <person name="Shan H."/>
            <person name="Telgmann-Rauber A."/>
            <person name="Kanno A."/>
            <person name="Yue Z."/>
            <person name="Chen H."/>
            <person name="Li W."/>
            <person name="Chen Y."/>
            <person name="Xu X."/>
            <person name="Zhang Y."/>
            <person name="Luo S."/>
            <person name="Chen H."/>
            <person name="Gao J."/>
            <person name="Mao Z."/>
            <person name="Pires J.C."/>
            <person name="Luo M."/>
            <person name="Kudrna D."/>
            <person name="Wing R.A."/>
            <person name="Meyers B.C."/>
            <person name="Yi K."/>
            <person name="Kong H."/>
            <person name="Lavrijsen P."/>
            <person name="Sunseri F."/>
            <person name="Falavigna A."/>
            <person name="Ye Y."/>
            <person name="Leebens-Mack J.H."/>
            <person name="Chen G."/>
        </authorList>
    </citation>
    <scope>NUCLEOTIDE SEQUENCE [LARGE SCALE GENOMIC DNA]</scope>
    <source>
        <strain evidence="3">cv. DH0086</strain>
    </source>
</reference>
<dbReference type="Proteomes" id="UP000243459">
    <property type="component" value="Chromosome 3"/>
</dbReference>
<organism evidence="2 3">
    <name type="scientific">Asparagus officinalis</name>
    <name type="common">Garden asparagus</name>
    <dbReference type="NCBI Taxonomy" id="4686"/>
    <lineage>
        <taxon>Eukaryota</taxon>
        <taxon>Viridiplantae</taxon>
        <taxon>Streptophyta</taxon>
        <taxon>Embryophyta</taxon>
        <taxon>Tracheophyta</taxon>
        <taxon>Spermatophyta</taxon>
        <taxon>Magnoliopsida</taxon>
        <taxon>Liliopsida</taxon>
        <taxon>Asparagales</taxon>
        <taxon>Asparagaceae</taxon>
        <taxon>Asparagoideae</taxon>
        <taxon>Asparagus</taxon>
    </lineage>
</organism>
<keyword evidence="3" id="KW-1185">Reference proteome</keyword>
<dbReference type="AlphaFoldDB" id="A0A5P1F628"/>